<dbReference type="GO" id="GO:0008146">
    <property type="term" value="F:sulfotransferase activity"/>
    <property type="evidence" value="ECO:0007669"/>
    <property type="project" value="InterPro"/>
</dbReference>
<keyword evidence="8" id="KW-0325">Glycoprotein</keyword>
<dbReference type="AlphaFoldDB" id="A0A7S1Y1H1"/>
<evidence type="ECO:0000256" key="7">
    <source>
        <dbReference type="ARBA" id="ARBA00023136"/>
    </source>
</evidence>
<evidence type="ECO:0000256" key="4">
    <source>
        <dbReference type="ARBA" id="ARBA00022968"/>
    </source>
</evidence>
<keyword evidence="6" id="KW-0333">Golgi apparatus</keyword>
<evidence type="ECO:0000256" key="1">
    <source>
        <dbReference type="ARBA" id="ARBA00004323"/>
    </source>
</evidence>
<accession>A0A7S1Y1H1</accession>
<dbReference type="GO" id="GO:0000139">
    <property type="term" value="C:Golgi membrane"/>
    <property type="evidence" value="ECO:0007669"/>
    <property type="project" value="UniProtKB-SubCell"/>
</dbReference>
<gene>
    <name evidence="9" type="ORF">GOCE00092_LOCUS4594</name>
</gene>
<evidence type="ECO:0000256" key="6">
    <source>
        <dbReference type="ARBA" id="ARBA00023034"/>
    </source>
</evidence>
<dbReference type="Gene3D" id="3.40.50.300">
    <property type="entry name" value="P-loop containing nucleotide triphosphate hydrolases"/>
    <property type="match status" value="1"/>
</dbReference>
<dbReference type="PANTHER" id="PTHR12129">
    <property type="entry name" value="HEPARAN SULFATE 2-O-SULFOTRANSFERASE"/>
    <property type="match status" value="1"/>
</dbReference>
<proteinExistence type="predicted"/>
<name>A0A7S1Y1H1_9STRA</name>
<evidence type="ECO:0000256" key="3">
    <source>
        <dbReference type="ARBA" id="ARBA00022692"/>
    </source>
</evidence>
<reference evidence="9" key="1">
    <citation type="submission" date="2021-01" db="EMBL/GenBank/DDBJ databases">
        <authorList>
            <person name="Corre E."/>
            <person name="Pelletier E."/>
            <person name="Niang G."/>
            <person name="Scheremetjew M."/>
            <person name="Finn R."/>
            <person name="Kale V."/>
            <person name="Holt S."/>
            <person name="Cochrane G."/>
            <person name="Meng A."/>
            <person name="Brown T."/>
            <person name="Cohen L."/>
        </authorList>
    </citation>
    <scope>NUCLEOTIDE SEQUENCE</scope>
    <source>
        <strain evidence="9">CCMP 410</strain>
    </source>
</reference>
<keyword evidence="4" id="KW-0735">Signal-anchor</keyword>
<dbReference type="PANTHER" id="PTHR12129:SF15">
    <property type="entry name" value="URONYL 2-SULFOTRANSFERASE"/>
    <property type="match status" value="1"/>
</dbReference>
<evidence type="ECO:0000256" key="5">
    <source>
        <dbReference type="ARBA" id="ARBA00022989"/>
    </source>
</evidence>
<keyword evidence="3" id="KW-0812">Transmembrane</keyword>
<sequence length="213" mass="25257">MYVEREYGYEEACFDAQTNVQTIFYNRERDPVNHWPLDLDPSVPSTVVTMFRDPYLRARSVFMYASQKDLRPIQGTDPNMTFAEYVRLRNMKNCQTAMLTSKKGCYHFGKNNPNITMAKDLIRQPNFFFGITERWDETLCLFHHWFGGEVQTYELKNNRKTTANSRYKVYHHMLDNVTRETMPRDLDTLLFEDAEKVFDARLRDAGCLNWAPM</sequence>
<dbReference type="EMBL" id="HBGK01008821">
    <property type="protein sequence ID" value="CAD9275686.1"/>
    <property type="molecule type" value="Transcribed_RNA"/>
</dbReference>
<protein>
    <recommendedName>
        <fullName evidence="10">Sulfotransferase domain-containing protein</fullName>
    </recommendedName>
</protein>
<dbReference type="InterPro" id="IPR027417">
    <property type="entry name" value="P-loop_NTPase"/>
</dbReference>
<keyword evidence="2" id="KW-0808">Transferase</keyword>
<evidence type="ECO:0000256" key="2">
    <source>
        <dbReference type="ARBA" id="ARBA00022679"/>
    </source>
</evidence>
<evidence type="ECO:0000313" key="9">
    <source>
        <dbReference type="EMBL" id="CAD9275686.1"/>
    </source>
</evidence>
<comment type="subcellular location">
    <subcellularLocation>
        <location evidence="1">Golgi apparatus membrane</location>
        <topology evidence="1">Single-pass type II membrane protein</topology>
    </subcellularLocation>
</comment>
<dbReference type="InterPro" id="IPR007734">
    <property type="entry name" value="Heparan_SO4_2-O-STrfase"/>
</dbReference>
<keyword evidence="7" id="KW-0472">Membrane</keyword>
<evidence type="ECO:0008006" key="10">
    <source>
        <dbReference type="Google" id="ProtNLM"/>
    </source>
</evidence>
<organism evidence="9">
    <name type="scientific">Grammatophora oceanica</name>
    <dbReference type="NCBI Taxonomy" id="210454"/>
    <lineage>
        <taxon>Eukaryota</taxon>
        <taxon>Sar</taxon>
        <taxon>Stramenopiles</taxon>
        <taxon>Ochrophyta</taxon>
        <taxon>Bacillariophyta</taxon>
        <taxon>Fragilariophyceae</taxon>
        <taxon>Fragilariophycidae</taxon>
        <taxon>Rhabdonematales</taxon>
        <taxon>Grammatophoraceae</taxon>
        <taxon>Grammatophora</taxon>
    </lineage>
</organism>
<keyword evidence="5" id="KW-1133">Transmembrane helix</keyword>
<evidence type="ECO:0000256" key="8">
    <source>
        <dbReference type="ARBA" id="ARBA00023180"/>
    </source>
</evidence>